<evidence type="ECO:0000256" key="9">
    <source>
        <dbReference type="SAM" id="Phobius"/>
    </source>
</evidence>
<evidence type="ECO:0000259" key="10">
    <source>
        <dbReference type="PROSITE" id="PS50262"/>
    </source>
</evidence>
<dbReference type="Pfam" id="PF00001">
    <property type="entry name" value="7tm_1"/>
    <property type="match status" value="2"/>
</dbReference>
<keyword evidence="5" id="KW-0297">G-protein coupled receptor</keyword>
<evidence type="ECO:0000256" key="5">
    <source>
        <dbReference type="ARBA" id="ARBA00023040"/>
    </source>
</evidence>
<evidence type="ECO:0000313" key="11">
    <source>
        <dbReference type="EMBL" id="CAJ0586073.1"/>
    </source>
</evidence>
<keyword evidence="7" id="KW-0675">Receptor</keyword>
<evidence type="ECO:0000256" key="4">
    <source>
        <dbReference type="ARBA" id="ARBA00022989"/>
    </source>
</evidence>
<name>A0AA36DEG2_9BILA</name>
<proteinExistence type="predicted"/>
<evidence type="ECO:0000256" key="8">
    <source>
        <dbReference type="ARBA" id="ARBA00023224"/>
    </source>
</evidence>
<dbReference type="AlphaFoldDB" id="A0AA36DEG2"/>
<feature type="transmembrane region" description="Helical" evidence="9">
    <location>
        <begin position="78"/>
        <end position="97"/>
    </location>
</feature>
<dbReference type="GO" id="GO:0008528">
    <property type="term" value="F:G protein-coupled peptide receptor activity"/>
    <property type="evidence" value="ECO:0007669"/>
    <property type="project" value="TreeGrafter"/>
</dbReference>
<dbReference type="GO" id="GO:0005886">
    <property type="term" value="C:plasma membrane"/>
    <property type="evidence" value="ECO:0007669"/>
    <property type="project" value="UniProtKB-SubCell"/>
</dbReference>
<feature type="non-terminal residue" evidence="11">
    <location>
        <position position="402"/>
    </location>
</feature>
<dbReference type="PRINTS" id="PR00237">
    <property type="entry name" value="GPCRRHODOPSN"/>
</dbReference>
<feature type="transmembrane region" description="Helical" evidence="9">
    <location>
        <begin position="346"/>
        <end position="368"/>
    </location>
</feature>
<keyword evidence="8" id="KW-0807">Transducer</keyword>
<feature type="transmembrane region" description="Helical" evidence="9">
    <location>
        <begin position="237"/>
        <end position="259"/>
    </location>
</feature>
<evidence type="ECO:0000256" key="7">
    <source>
        <dbReference type="ARBA" id="ARBA00023170"/>
    </source>
</evidence>
<feature type="domain" description="G-protein coupled receptors family 1 profile" evidence="10">
    <location>
        <begin position="48"/>
        <end position="396"/>
    </location>
</feature>
<accession>A0AA36DEG2</accession>
<evidence type="ECO:0000256" key="6">
    <source>
        <dbReference type="ARBA" id="ARBA00023136"/>
    </source>
</evidence>
<feature type="transmembrane region" description="Helical" evidence="9">
    <location>
        <begin position="109"/>
        <end position="134"/>
    </location>
</feature>
<feature type="transmembrane region" description="Helical" evidence="9">
    <location>
        <begin position="155"/>
        <end position="174"/>
    </location>
</feature>
<dbReference type="Proteomes" id="UP001177023">
    <property type="component" value="Unassembled WGS sequence"/>
</dbReference>
<dbReference type="PROSITE" id="PS50262">
    <property type="entry name" value="G_PROTEIN_RECEP_F1_2"/>
    <property type="match status" value="1"/>
</dbReference>
<comment type="subcellular location">
    <subcellularLocation>
        <location evidence="1">Cell membrane</location>
        <topology evidence="1">Multi-pass membrane protein</topology>
    </subcellularLocation>
</comment>
<evidence type="ECO:0000256" key="2">
    <source>
        <dbReference type="ARBA" id="ARBA00022475"/>
    </source>
</evidence>
<dbReference type="Gene3D" id="1.20.1070.10">
    <property type="entry name" value="Rhodopsin 7-helix transmembrane proteins"/>
    <property type="match status" value="1"/>
</dbReference>
<evidence type="ECO:0000256" key="1">
    <source>
        <dbReference type="ARBA" id="ARBA00004651"/>
    </source>
</evidence>
<sequence length="402" mass="45945">MDYYDNITDYNGTSNSTENHNDSMDEFRIEDWVEVSLYSVAFFVGGPLNIISFVRLVKALRRLKHPSPILLLRLNLNIADLFTLFLYVPKQIIWLIAQQWYGGDVLCRLCAFFSTFCFYLHSFVIACIAIDRLMGAWNINSVSGCRRAYARVSRLLFASWLLATILALPQTLIFKVYENIGMLDQNITQCASFWMKARYDANNIFLDPDISDMFKTQVAMEMQLLILYERWYSVAHLVFNFVLPTMTIFFSYTTLLFVLKGFIKVGAQVVADPGSPRRNSQQTLQGDLHDDVSSLAMSKGDGTEVSMSMDDMRPKRPKKKEQRAFITPFAAGKIAKARKEAKRQAALILLAFLVCWSPYYVMSILKVAGVFHNSLNQYEFLNSLITANPIINPIIYGVFRAV</sequence>
<organism evidence="11 12">
    <name type="scientific">Mesorhabditis spiculigera</name>
    <dbReference type="NCBI Taxonomy" id="96644"/>
    <lineage>
        <taxon>Eukaryota</taxon>
        <taxon>Metazoa</taxon>
        <taxon>Ecdysozoa</taxon>
        <taxon>Nematoda</taxon>
        <taxon>Chromadorea</taxon>
        <taxon>Rhabditida</taxon>
        <taxon>Rhabditina</taxon>
        <taxon>Rhabditomorpha</taxon>
        <taxon>Rhabditoidea</taxon>
        <taxon>Rhabditidae</taxon>
        <taxon>Mesorhabditinae</taxon>
        <taxon>Mesorhabditis</taxon>
    </lineage>
</organism>
<dbReference type="SUPFAM" id="SSF81321">
    <property type="entry name" value="Family A G protein-coupled receptor-like"/>
    <property type="match status" value="1"/>
</dbReference>
<keyword evidence="3 9" id="KW-0812">Transmembrane</keyword>
<dbReference type="GO" id="GO:0007218">
    <property type="term" value="P:neuropeptide signaling pathway"/>
    <property type="evidence" value="ECO:0007669"/>
    <property type="project" value="TreeGrafter"/>
</dbReference>
<dbReference type="EMBL" id="CATQJA010002707">
    <property type="protein sequence ID" value="CAJ0586073.1"/>
    <property type="molecule type" value="Genomic_DNA"/>
</dbReference>
<feature type="transmembrane region" description="Helical" evidence="9">
    <location>
        <begin position="35"/>
        <end position="57"/>
    </location>
</feature>
<keyword evidence="6 9" id="KW-0472">Membrane</keyword>
<keyword evidence="12" id="KW-1185">Reference proteome</keyword>
<evidence type="ECO:0000313" key="12">
    <source>
        <dbReference type="Proteomes" id="UP001177023"/>
    </source>
</evidence>
<dbReference type="PANTHER" id="PTHR24230">
    <property type="entry name" value="G-PROTEIN COUPLED RECEPTOR"/>
    <property type="match status" value="1"/>
</dbReference>
<reference evidence="11" key="1">
    <citation type="submission" date="2023-06" db="EMBL/GenBank/DDBJ databases">
        <authorList>
            <person name="Delattre M."/>
        </authorList>
    </citation>
    <scope>NUCLEOTIDE SEQUENCE</scope>
    <source>
        <strain evidence="11">AF72</strain>
    </source>
</reference>
<dbReference type="InterPro" id="IPR000276">
    <property type="entry name" value="GPCR_Rhodpsn"/>
</dbReference>
<feature type="transmembrane region" description="Helical" evidence="9">
    <location>
        <begin position="380"/>
        <end position="399"/>
    </location>
</feature>
<keyword evidence="2" id="KW-1003">Cell membrane</keyword>
<protein>
    <recommendedName>
        <fullName evidence="10">G-protein coupled receptors family 1 profile domain-containing protein</fullName>
    </recommendedName>
</protein>
<dbReference type="InterPro" id="IPR017452">
    <property type="entry name" value="GPCR_Rhodpsn_7TM"/>
</dbReference>
<comment type="caution">
    <text evidence="11">The sequence shown here is derived from an EMBL/GenBank/DDBJ whole genome shotgun (WGS) entry which is preliminary data.</text>
</comment>
<dbReference type="PANTHER" id="PTHR24230:SF136">
    <property type="entry name" value="G-PROTEIN COUPLED RECEPTORS FAMILY 1 PROFILE DOMAIN-CONTAINING PROTEIN"/>
    <property type="match status" value="1"/>
</dbReference>
<keyword evidence="4 9" id="KW-1133">Transmembrane helix</keyword>
<gene>
    <name evidence="11" type="ORF">MSPICULIGERA_LOCUS24081</name>
</gene>
<evidence type="ECO:0000256" key="3">
    <source>
        <dbReference type="ARBA" id="ARBA00022692"/>
    </source>
</evidence>